<dbReference type="VEuPathDB" id="FungiDB:H257_09821"/>
<protein>
    <recommendedName>
        <fullName evidence="1">Protein kinase domain-containing protein</fullName>
    </recommendedName>
</protein>
<dbReference type="SUPFAM" id="SSF56112">
    <property type="entry name" value="Protein kinase-like (PK-like)"/>
    <property type="match status" value="1"/>
</dbReference>
<dbReference type="Proteomes" id="UP000266196">
    <property type="component" value="Unassembled WGS sequence"/>
</dbReference>
<dbReference type="Gene3D" id="1.10.510.10">
    <property type="entry name" value="Transferase(Phosphotransferase) domain 1"/>
    <property type="match status" value="1"/>
</dbReference>
<dbReference type="AlphaFoldDB" id="A0A397F8R0"/>
<dbReference type="InterPro" id="IPR008271">
    <property type="entry name" value="Ser/Thr_kinase_AS"/>
</dbReference>
<dbReference type="Pfam" id="PF00069">
    <property type="entry name" value="Pkinase"/>
    <property type="match status" value="1"/>
</dbReference>
<reference evidence="2 3" key="1">
    <citation type="submission" date="2018-08" db="EMBL/GenBank/DDBJ databases">
        <title>Aphanomyces genome sequencing and annotation.</title>
        <authorList>
            <person name="Minardi D."/>
            <person name="Oidtmann B."/>
            <person name="Van Der Giezen M."/>
            <person name="Studholme D.J."/>
        </authorList>
    </citation>
    <scope>NUCLEOTIDE SEQUENCE [LARGE SCALE GENOMIC DNA]</scope>
    <source>
        <strain evidence="2 3">197901</strain>
    </source>
</reference>
<dbReference type="PROSITE" id="PS50011">
    <property type="entry name" value="PROTEIN_KINASE_DOM"/>
    <property type="match status" value="1"/>
</dbReference>
<evidence type="ECO:0000313" key="3">
    <source>
        <dbReference type="Proteomes" id="UP000266196"/>
    </source>
</evidence>
<dbReference type="PANTHER" id="PTHR44329:SF214">
    <property type="entry name" value="PROTEIN KINASE DOMAIN-CONTAINING PROTEIN"/>
    <property type="match status" value="1"/>
</dbReference>
<proteinExistence type="predicted"/>
<comment type="caution">
    <text evidence="2">The sequence shown here is derived from an EMBL/GenBank/DDBJ whole genome shotgun (WGS) entry which is preliminary data.</text>
</comment>
<dbReference type="EMBL" id="QUTE01010537">
    <property type="protein sequence ID" value="RHZ13299.1"/>
    <property type="molecule type" value="Genomic_DNA"/>
</dbReference>
<organism evidence="2 3">
    <name type="scientific">Aphanomyces astaci</name>
    <name type="common">Crayfish plague agent</name>
    <dbReference type="NCBI Taxonomy" id="112090"/>
    <lineage>
        <taxon>Eukaryota</taxon>
        <taxon>Sar</taxon>
        <taxon>Stramenopiles</taxon>
        <taxon>Oomycota</taxon>
        <taxon>Saprolegniomycetes</taxon>
        <taxon>Saprolegniales</taxon>
        <taxon>Verrucalvaceae</taxon>
        <taxon>Aphanomyces</taxon>
    </lineage>
</organism>
<gene>
    <name evidence="2" type="ORF">DYB31_006085</name>
</gene>
<dbReference type="InterPro" id="IPR000719">
    <property type="entry name" value="Prot_kinase_dom"/>
</dbReference>
<feature type="domain" description="Protein kinase" evidence="1">
    <location>
        <begin position="1"/>
        <end position="256"/>
    </location>
</feature>
<dbReference type="PROSITE" id="PS00108">
    <property type="entry name" value="PROTEIN_KINASE_ST"/>
    <property type="match status" value="1"/>
</dbReference>
<name>A0A397F8R0_APHAT</name>
<dbReference type="SMART" id="SM00220">
    <property type="entry name" value="S_TKc"/>
    <property type="match status" value="1"/>
</dbReference>
<dbReference type="GO" id="GO:0005524">
    <property type="term" value="F:ATP binding"/>
    <property type="evidence" value="ECO:0007669"/>
    <property type="project" value="InterPro"/>
</dbReference>
<accession>A0A397F8R0</accession>
<dbReference type="PIRSF" id="PIRSF000654">
    <property type="entry name" value="Integrin-linked_kinase"/>
    <property type="match status" value="1"/>
</dbReference>
<dbReference type="PANTHER" id="PTHR44329">
    <property type="entry name" value="SERINE/THREONINE-PROTEIN KINASE TNNI3K-RELATED"/>
    <property type="match status" value="1"/>
</dbReference>
<evidence type="ECO:0000259" key="1">
    <source>
        <dbReference type="PROSITE" id="PS50011"/>
    </source>
</evidence>
<dbReference type="InterPro" id="IPR011009">
    <property type="entry name" value="Kinase-like_dom_sf"/>
</dbReference>
<dbReference type="GO" id="GO:0004674">
    <property type="term" value="F:protein serine/threonine kinase activity"/>
    <property type="evidence" value="ECO:0007669"/>
    <property type="project" value="TreeGrafter"/>
</dbReference>
<evidence type="ECO:0000313" key="2">
    <source>
        <dbReference type="EMBL" id="RHZ13299.1"/>
    </source>
</evidence>
<sequence length="261" mass="28954">MREIRLCARLNHQNIVPFVGIAWSTLVDLAVLSDLMPRGDVHELLQSERRFERVQNRRFHWRRAASSKEAADEMTTKTSVALDVGRAVSYLHDLSIIHRDLKAKNVLLSASFEAKLSDFGISRVTKLDETMTANVGTIAWIAPEVLTTTTVLTGDRYTTKADIYSFGAFLSEMDTLGTPYATETSTNCEGFSNARIAILVGIHCMGFFLVSQGQLQPSFTHNMPPTLLALARQCLEFHGSERPSAAQVVAALEAFLHNPQD</sequence>
<dbReference type="InterPro" id="IPR051681">
    <property type="entry name" value="Ser/Thr_Kinases-Pseudokinases"/>
</dbReference>